<evidence type="ECO:0000313" key="19">
    <source>
        <dbReference type="Proteomes" id="UP000246894"/>
    </source>
</evidence>
<evidence type="ECO:0000256" key="6">
    <source>
        <dbReference type="ARBA" id="ARBA00022723"/>
    </source>
</evidence>
<organism evidence="18 19">
    <name type="scientific">Aurantimicrobium photophilum</name>
    <dbReference type="NCBI Taxonomy" id="1987356"/>
    <lineage>
        <taxon>Bacteria</taxon>
        <taxon>Bacillati</taxon>
        <taxon>Actinomycetota</taxon>
        <taxon>Actinomycetes</taxon>
        <taxon>Micrococcales</taxon>
        <taxon>Microbacteriaceae</taxon>
        <taxon>Aurantimicrobium</taxon>
    </lineage>
</organism>
<dbReference type="Gene3D" id="1.20.5.1300">
    <property type="match status" value="1"/>
</dbReference>
<comment type="cofactor">
    <cofactor evidence="12 16">
        <name>Zn(2+)</name>
        <dbReference type="ChEBI" id="CHEBI:29105"/>
    </cofactor>
    <text evidence="12 16">Binds 1 zinc ion per subunit.</text>
</comment>
<feature type="binding site" evidence="12 16">
    <location>
        <position position="266"/>
    </location>
    <ligand>
        <name>Zn(2+)</name>
        <dbReference type="ChEBI" id="CHEBI:29105"/>
    </ligand>
</feature>
<dbReference type="PIRSF" id="PIRSF000099">
    <property type="entry name" value="Histidinol_dh"/>
    <property type="match status" value="1"/>
</dbReference>
<feature type="active site" description="Proton acceptor" evidence="12 14">
    <location>
        <position position="332"/>
    </location>
</feature>
<dbReference type="GO" id="GO:0005829">
    <property type="term" value="C:cytosol"/>
    <property type="evidence" value="ECO:0007669"/>
    <property type="project" value="TreeGrafter"/>
</dbReference>
<dbReference type="HAMAP" id="MF_01024">
    <property type="entry name" value="HisD"/>
    <property type="match status" value="1"/>
</dbReference>
<dbReference type="KEGG" id="aum:AURMO_00867"/>
<feature type="binding site" evidence="12 15">
    <location>
        <position position="425"/>
    </location>
    <ligand>
        <name>substrate</name>
    </ligand>
</feature>
<feature type="binding site" evidence="12 15">
    <location>
        <position position="366"/>
    </location>
    <ligand>
        <name>substrate</name>
    </ligand>
</feature>
<dbReference type="PANTHER" id="PTHR21256:SF2">
    <property type="entry name" value="HISTIDINE BIOSYNTHESIS TRIFUNCTIONAL PROTEIN"/>
    <property type="match status" value="1"/>
</dbReference>
<dbReference type="PANTHER" id="PTHR21256">
    <property type="entry name" value="HISTIDINOL DEHYDROGENASE HDH"/>
    <property type="match status" value="1"/>
</dbReference>
<dbReference type="InterPro" id="IPR022695">
    <property type="entry name" value="Histidinol_DH_monofunct"/>
</dbReference>
<gene>
    <name evidence="12" type="primary">hisD</name>
    <name evidence="18" type="ORF">AURMO_00867</name>
</gene>
<comment type="pathway">
    <text evidence="2 12">Amino-acid biosynthesis; L-histidine biosynthesis; L-histidine from 5-phospho-alpha-D-ribose 1-diphosphate: step 9/9.</text>
</comment>
<comment type="catalytic activity">
    <reaction evidence="11 12">
        <text>L-histidinol + 2 NAD(+) + H2O = L-histidine + 2 NADH + 3 H(+)</text>
        <dbReference type="Rhea" id="RHEA:20641"/>
        <dbReference type="ChEBI" id="CHEBI:15377"/>
        <dbReference type="ChEBI" id="CHEBI:15378"/>
        <dbReference type="ChEBI" id="CHEBI:57540"/>
        <dbReference type="ChEBI" id="CHEBI:57595"/>
        <dbReference type="ChEBI" id="CHEBI:57699"/>
        <dbReference type="ChEBI" id="CHEBI:57945"/>
        <dbReference type="EC" id="1.1.1.23"/>
    </reaction>
</comment>
<feature type="binding site" evidence="12 16">
    <location>
        <position position="263"/>
    </location>
    <ligand>
        <name>Zn(2+)</name>
        <dbReference type="ChEBI" id="CHEBI:29105"/>
    </ligand>
</feature>
<sequence length="438" mass="45860">MIHTLDLRGRRPSRAELLALIPRTEVDVDVALDVATSLISDVRDRGSEALREQASRLDKVDDYELRVPQSHIDEAVASLSPQLRASLETAIARVRIGSAAQVPAAVRSEIAPGAVITQRWQPVERVGLYVPGGKAVYPSSVIMNVVPAQVAGVSSIALASPAQAHFGGRVHPTILAAAGLLGVSEVYAMGGAGAIGAFAYGVEDLGLVPVNVVTGPGNVYVAAAKRLVRGRVGIDSEAGPTEILIIADSSARADFIAADLISQAEHDEMASAVLVTDSEELARAVTQHVSELAEKTAHAQRVKIALEGPQSALVLVDDLSVAVDFSNAYGPEHLEIHTQKNSEVVAQITNAGALFVGDYSPVSLGDYSAGSNHVLPTAGQALFSSGLGAYTFLRPQQVIEYSKAALSEVAGGIRVLADDEDLPAHGDAVDIRFNTEDN</sequence>
<evidence type="ECO:0000256" key="15">
    <source>
        <dbReference type="PIRSR" id="PIRSR000099-3"/>
    </source>
</evidence>
<dbReference type="GO" id="GO:0008270">
    <property type="term" value="F:zinc ion binding"/>
    <property type="evidence" value="ECO:0007669"/>
    <property type="project" value="UniProtKB-UniRule"/>
</dbReference>
<comment type="similarity">
    <text evidence="3 12 13 17">Belongs to the histidinol dehydrogenase family.</text>
</comment>
<dbReference type="Gene3D" id="3.40.50.1980">
    <property type="entry name" value="Nitrogenase molybdenum iron protein domain"/>
    <property type="match status" value="2"/>
</dbReference>
<dbReference type="OrthoDB" id="9805269at2"/>
<dbReference type="CDD" id="cd06572">
    <property type="entry name" value="Histidinol_dh"/>
    <property type="match status" value="1"/>
</dbReference>
<dbReference type="SUPFAM" id="SSF53720">
    <property type="entry name" value="ALDH-like"/>
    <property type="match status" value="1"/>
</dbReference>
<evidence type="ECO:0000256" key="8">
    <source>
        <dbReference type="ARBA" id="ARBA00023002"/>
    </source>
</evidence>
<evidence type="ECO:0000256" key="4">
    <source>
        <dbReference type="ARBA" id="ARBA00012965"/>
    </source>
</evidence>
<dbReference type="EMBL" id="CP023994">
    <property type="protein sequence ID" value="AWR21471.1"/>
    <property type="molecule type" value="Genomic_DNA"/>
</dbReference>
<feature type="binding site" evidence="12 15">
    <location>
        <position position="266"/>
    </location>
    <ligand>
        <name>substrate</name>
    </ligand>
</feature>
<dbReference type="RefSeq" id="WP_110233367.1">
    <property type="nucleotide sequence ID" value="NZ_CP023994.1"/>
</dbReference>
<evidence type="ECO:0000313" key="18">
    <source>
        <dbReference type="EMBL" id="AWR21471.1"/>
    </source>
</evidence>
<feature type="binding site" evidence="12 16">
    <location>
        <position position="366"/>
    </location>
    <ligand>
        <name>Zn(2+)</name>
        <dbReference type="ChEBI" id="CHEBI:29105"/>
    </ligand>
</feature>
<evidence type="ECO:0000256" key="10">
    <source>
        <dbReference type="ARBA" id="ARBA00023102"/>
    </source>
</evidence>
<evidence type="ECO:0000256" key="9">
    <source>
        <dbReference type="ARBA" id="ARBA00023027"/>
    </source>
</evidence>
<feature type="binding site" evidence="12 15">
    <location>
        <position position="420"/>
    </location>
    <ligand>
        <name>substrate</name>
    </ligand>
</feature>
<feature type="binding site" evidence="12 15">
    <location>
        <position position="333"/>
    </location>
    <ligand>
        <name>substrate</name>
    </ligand>
</feature>
<dbReference type="InterPro" id="IPR001692">
    <property type="entry name" value="Histidinol_DH_CS"/>
</dbReference>
<proteinExistence type="inferred from homology"/>
<dbReference type="PROSITE" id="PS00611">
    <property type="entry name" value="HISOL_DEHYDROGENASE"/>
    <property type="match status" value="1"/>
</dbReference>
<dbReference type="InterPro" id="IPR016161">
    <property type="entry name" value="Ald_DH/histidinol_DH"/>
</dbReference>
<feature type="binding site" evidence="12 15">
    <location>
        <position position="241"/>
    </location>
    <ligand>
        <name>substrate</name>
    </ligand>
</feature>
<evidence type="ECO:0000256" key="2">
    <source>
        <dbReference type="ARBA" id="ARBA00004940"/>
    </source>
</evidence>
<feature type="active site" description="Proton acceptor" evidence="12 14">
    <location>
        <position position="333"/>
    </location>
</feature>
<dbReference type="UniPathway" id="UPA00031">
    <property type="reaction ID" value="UER00014"/>
</dbReference>
<dbReference type="Proteomes" id="UP000246894">
    <property type="component" value="Chromosome"/>
</dbReference>
<dbReference type="PRINTS" id="PR00083">
    <property type="entry name" value="HOLDHDRGNASE"/>
</dbReference>
<dbReference type="GO" id="GO:0004399">
    <property type="term" value="F:histidinol dehydrogenase activity"/>
    <property type="evidence" value="ECO:0007669"/>
    <property type="project" value="UniProtKB-UniRule"/>
</dbReference>
<evidence type="ECO:0000256" key="1">
    <source>
        <dbReference type="ARBA" id="ARBA00003850"/>
    </source>
</evidence>
<evidence type="ECO:0000256" key="12">
    <source>
        <dbReference type="HAMAP-Rule" id="MF_01024"/>
    </source>
</evidence>
<evidence type="ECO:0000256" key="7">
    <source>
        <dbReference type="ARBA" id="ARBA00022833"/>
    </source>
</evidence>
<keyword evidence="10 12" id="KW-0368">Histidine biosynthesis</keyword>
<keyword evidence="19" id="KW-1185">Reference proteome</keyword>
<evidence type="ECO:0000256" key="14">
    <source>
        <dbReference type="PIRSR" id="PIRSR000099-1"/>
    </source>
</evidence>
<dbReference type="InterPro" id="IPR012131">
    <property type="entry name" value="Hstdl_DH"/>
</dbReference>
<dbReference type="Pfam" id="PF00815">
    <property type="entry name" value="Histidinol_dh"/>
    <property type="match status" value="1"/>
</dbReference>
<dbReference type="AlphaFoldDB" id="A0A2Z3RY67"/>
<evidence type="ECO:0000256" key="5">
    <source>
        <dbReference type="ARBA" id="ARBA00016531"/>
    </source>
</evidence>
<keyword evidence="9 12" id="KW-0520">NAD</keyword>
<evidence type="ECO:0000256" key="13">
    <source>
        <dbReference type="PIRNR" id="PIRNR000099"/>
    </source>
</evidence>
<evidence type="ECO:0000256" key="3">
    <source>
        <dbReference type="ARBA" id="ARBA00010178"/>
    </source>
</evidence>
<reference evidence="18 19" key="1">
    <citation type="submission" date="2017-10" db="EMBL/GenBank/DDBJ databases">
        <title>Genome of an Actinobacterium that displays light-enhanced growth.</title>
        <authorList>
            <person name="Maresca J.A."/>
            <person name="Hempel P."/>
            <person name="Shevchenko O."/>
            <person name="Miller K.J."/>
            <person name="Hahn M.W."/>
        </authorList>
    </citation>
    <scope>NUCLEOTIDE SEQUENCE [LARGE SCALE GENOMIC DNA]</scope>
    <source>
        <strain evidence="18 19">MWH-Mo1</strain>
    </source>
</reference>
<dbReference type="FunFam" id="3.40.50.1980:FF:000001">
    <property type="entry name" value="Histidinol dehydrogenase"/>
    <property type="match status" value="1"/>
</dbReference>
<dbReference type="NCBIfam" id="TIGR00069">
    <property type="entry name" value="hisD"/>
    <property type="match status" value="1"/>
</dbReference>
<keyword evidence="12" id="KW-0028">Amino-acid biosynthesis</keyword>
<protein>
    <recommendedName>
        <fullName evidence="5 12">Histidinol dehydrogenase</fullName>
        <shortName evidence="12">HDH</shortName>
        <ecNumber evidence="4 12">1.1.1.23</ecNumber>
    </recommendedName>
</protein>
<keyword evidence="7 12" id="KW-0862">Zinc</keyword>
<comment type="caution">
    <text evidence="12">Lacks conserved residue(s) required for the propagation of feature annotation.</text>
</comment>
<evidence type="ECO:0000256" key="16">
    <source>
        <dbReference type="PIRSR" id="PIRSR000099-4"/>
    </source>
</evidence>
<evidence type="ECO:0000256" key="17">
    <source>
        <dbReference type="RuleBase" id="RU004175"/>
    </source>
</evidence>
<keyword evidence="8 12" id="KW-0560">Oxidoreductase</keyword>
<feature type="binding site" evidence="12 15">
    <location>
        <position position="263"/>
    </location>
    <ligand>
        <name>substrate</name>
    </ligand>
</feature>
<dbReference type="EC" id="1.1.1.23" evidence="4 12"/>
<feature type="binding site" evidence="12 16">
    <location>
        <position position="425"/>
    </location>
    <ligand>
        <name>Zn(2+)</name>
        <dbReference type="ChEBI" id="CHEBI:29105"/>
    </ligand>
</feature>
<comment type="function">
    <text evidence="1 12">Catalyzes the sequential NAD-dependent oxidations of L-histidinol to L-histidinaldehyde and then to L-histidine.</text>
</comment>
<accession>A0A2Z3RY67</accession>
<keyword evidence="6 12" id="KW-0479">Metal-binding</keyword>
<dbReference type="GO" id="GO:0051287">
    <property type="term" value="F:NAD binding"/>
    <property type="evidence" value="ECO:0007669"/>
    <property type="project" value="InterPro"/>
</dbReference>
<name>A0A2Z3RY67_9MICO</name>
<dbReference type="GO" id="GO:0000105">
    <property type="term" value="P:L-histidine biosynthetic process"/>
    <property type="evidence" value="ECO:0007669"/>
    <property type="project" value="UniProtKB-UniRule"/>
</dbReference>
<evidence type="ECO:0000256" key="11">
    <source>
        <dbReference type="ARBA" id="ARBA00049489"/>
    </source>
</evidence>